<dbReference type="EMBL" id="SNZP01000008">
    <property type="protein sequence ID" value="TDR78441.1"/>
    <property type="molecule type" value="Genomic_DNA"/>
</dbReference>
<gene>
    <name evidence="1" type="ORF">DFP86_108160</name>
</gene>
<dbReference type="RefSeq" id="WP_133681246.1">
    <property type="nucleotide sequence ID" value="NZ_SNZP01000008.1"/>
</dbReference>
<dbReference type="Proteomes" id="UP000295611">
    <property type="component" value="Unassembled WGS sequence"/>
</dbReference>
<dbReference type="AlphaFoldDB" id="A0A4R7B4E7"/>
<organism evidence="1 2">
    <name type="scientific">Paludibacterium purpuratum</name>
    <dbReference type="NCBI Taxonomy" id="1144873"/>
    <lineage>
        <taxon>Bacteria</taxon>
        <taxon>Pseudomonadati</taxon>
        <taxon>Pseudomonadota</taxon>
        <taxon>Betaproteobacteria</taxon>
        <taxon>Neisseriales</taxon>
        <taxon>Chromobacteriaceae</taxon>
        <taxon>Paludibacterium</taxon>
    </lineage>
</organism>
<name>A0A4R7B4E7_9NEIS</name>
<reference evidence="1 2" key="1">
    <citation type="submission" date="2019-03" db="EMBL/GenBank/DDBJ databases">
        <title>Genomic Encyclopedia of Type Strains, Phase III (KMG-III): the genomes of soil and plant-associated and newly described type strains.</title>
        <authorList>
            <person name="Whitman W."/>
        </authorList>
    </citation>
    <scope>NUCLEOTIDE SEQUENCE [LARGE SCALE GENOMIC DNA]</scope>
    <source>
        <strain evidence="1 2">CECT 8976</strain>
    </source>
</reference>
<accession>A0A4R7B4E7</accession>
<proteinExistence type="predicted"/>
<sequence length="129" mass="14302">MNSLAHSSDLAAVILSAALERLVHADSLLDVAAKLGHKPARFKNIIQPRQEPYRPIMLAENEARSLVGLLTRLQASNPTHRQVFEYLQETQSPLIGEYHAAWQAPLLSARSLNAIRERCELALPCTQLG</sequence>
<keyword evidence="2" id="KW-1185">Reference proteome</keyword>
<evidence type="ECO:0000313" key="2">
    <source>
        <dbReference type="Proteomes" id="UP000295611"/>
    </source>
</evidence>
<comment type="caution">
    <text evidence="1">The sequence shown here is derived from an EMBL/GenBank/DDBJ whole genome shotgun (WGS) entry which is preliminary data.</text>
</comment>
<protein>
    <submittedName>
        <fullName evidence="1">Uncharacterized protein</fullName>
    </submittedName>
</protein>
<evidence type="ECO:0000313" key="1">
    <source>
        <dbReference type="EMBL" id="TDR78441.1"/>
    </source>
</evidence>